<feature type="compositionally biased region" description="Basic and acidic residues" evidence="1">
    <location>
        <begin position="242"/>
        <end position="275"/>
    </location>
</feature>
<feature type="region of interest" description="Disordered" evidence="1">
    <location>
        <begin position="137"/>
        <end position="185"/>
    </location>
</feature>
<feature type="region of interest" description="Disordered" evidence="1">
    <location>
        <begin position="586"/>
        <end position="710"/>
    </location>
</feature>
<feature type="compositionally biased region" description="Basic and acidic residues" evidence="1">
    <location>
        <begin position="358"/>
        <end position="426"/>
    </location>
</feature>
<keyword evidence="4" id="KW-1185">Reference proteome</keyword>
<dbReference type="Proteomes" id="UP001217089">
    <property type="component" value="Unassembled WGS sequence"/>
</dbReference>
<feature type="domain" description="CARMIL C-terminal" evidence="2">
    <location>
        <begin position="6"/>
        <end position="163"/>
    </location>
</feature>
<feature type="compositionally biased region" description="Basic and acidic residues" evidence="1">
    <location>
        <begin position="661"/>
        <end position="710"/>
    </location>
</feature>
<feature type="compositionally biased region" description="Basic and acidic residues" evidence="1">
    <location>
        <begin position="138"/>
        <end position="185"/>
    </location>
</feature>
<proteinExistence type="predicted"/>
<feature type="compositionally biased region" description="Basic and acidic residues" evidence="1">
    <location>
        <begin position="311"/>
        <end position="328"/>
    </location>
</feature>
<evidence type="ECO:0000313" key="3">
    <source>
        <dbReference type="EMBL" id="KAJ8303142.1"/>
    </source>
</evidence>
<sequence>MLINFDYCNSTPNVRDQRKSRRIRPPTVIVGSHEDLTTLSEDLEVPVEPSSVSKPQRITVPEPEDIGPLPDLQVAKLTHIGKDRPKRLKTNRPRRPVTKQNDVINGDDTLVADEGMDLFFNTPTVVKQTVDTPVIKDVASKKKETPSEKGSKPESDKSVESKKKKPFQKDNDQKKEKEKDKEKKRLYSVFNKKTFGCTLSSHKSCDNSEIKLIGPLASFFNRGKKKDEKNSESLKSGQSPERASKNRKSPERGLKTGKSPDRDLKTDRSPERSSKTDVPSEPTSKPVKREESVKSQKGSEEEIKQPATTSETHKEEKREDKPEAEIKKPGPPKIALIPKNAKGFGSNIFAEMKVKQENRASKMLLDEKTTTPEDEKKKLKEKTEPVDTKVDKKDQKEEIKKVDDRIKDKKENTDVKGDKKEDKVTENIEDTNDSPLRPPRPKSQASKPADDTESHRHSILKMVQQQQQQSPVQSPPTAVKPKPAPRSAGQRTPSQSSMESSVESQNHNKTPNGDGKPKPAPPVKPRPPVAQKPGRNSFNKNTDGEDVQTHDTPSEVKENGNDKSEVVVDSATLRLNVKDKIKKLAGDINMNSEQVPPIGFRKKNSSLPREKNTGSDIGSDLDDRTSRPQSMFVGIPSNSDVGPVSNKLSKTKSDVNIASSSDDKTTENKDNSESKADSSAKDPIEKEEETTKENKENKENSVKDDEVIMV</sequence>
<accession>A0ABQ9ECW4</accession>
<evidence type="ECO:0000313" key="4">
    <source>
        <dbReference type="Proteomes" id="UP001217089"/>
    </source>
</evidence>
<feature type="region of interest" description="Disordered" evidence="1">
    <location>
        <begin position="358"/>
        <end position="567"/>
    </location>
</feature>
<evidence type="ECO:0000259" key="2">
    <source>
        <dbReference type="Pfam" id="PF16000"/>
    </source>
</evidence>
<evidence type="ECO:0000256" key="1">
    <source>
        <dbReference type="SAM" id="MobiDB-lite"/>
    </source>
</evidence>
<feature type="compositionally biased region" description="Pro residues" evidence="1">
    <location>
        <begin position="518"/>
        <end position="530"/>
    </location>
</feature>
<protein>
    <recommendedName>
        <fullName evidence="2">CARMIL C-terminal domain-containing protein</fullName>
    </recommendedName>
</protein>
<feature type="compositionally biased region" description="Basic and acidic residues" evidence="1">
    <location>
        <begin position="547"/>
        <end position="566"/>
    </location>
</feature>
<dbReference type="InterPro" id="IPR031943">
    <property type="entry name" value="CARMIL_C"/>
</dbReference>
<name>A0ABQ9ECW4_TEGGR</name>
<feature type="compositionally biased region" description="Basic and acidic residues" evidence="1">
    <location>
        <begin position="287"/>
        <end position="304"/>
    </location>
</feature>
<feature type="compositionally biased region" description="Low complexity" evidence="1">
    <location>
        <begin position="494"/>
        <end position="505"/>
    </location>
</feature>
<feature type="region of interest" description="Disordered" evidence="1">
    <location>
        <begin position="49"/>
        <end position="69"/>
    </location>
</feature>
<reference evidence="3 4" key="1">
    <citation type="submission" date="2022-12" db="EMBL/GenBank/DDBJ databases">
        <title>Chromosome-level genome of Tegillarca granosa.</title>
        <authorList>
            <person name="Kim J."/>
        </authorList>
    </citation>
    <scope>NUCLEOTIDE SEQUENCE [LARGE SCALE GENOMIC DNA]</scope>
    <source>
        <strain evidence="3">Teg-2019</strain>
        <tissue evidence="3">Adductor muscle</tissue>
    </source>
</reference>
<organism evidence="3 4">
    <name type="scientific">Tegillarca granosa</name>
    <name type="common">Malaysian cockle</name>
    <name type="synonym">Anadara granosa</name>
    <dbReference type="NCBI Taxonomy" id="220873"/>
    <lineage>
        <taxon>Eukaryota</taxon>
        <taxon>Metazoa</taxon>
        <taxon>Spiralia</taxon>
        <taxon>Lophotrochozoa</taxon>
        <taxon>Mollusca</taxon>
        <taxon>Bivalvia</taxon>
        <taxon>Autobranchia</taxon>
        <taxon>Pteriomorphia</taxon>
        <taxon>Arcoida</taxon>
        <taxon>Arcoidea</taxon>
        <taxon>Arcidae</taxon>
        <taxon>Tegillarca</taxon>
    </lineage>
</organism>
<feature type="compositionally biased region" description="Low complexity" evidence="1">
    <location>
        <begin position="463"/>
        <end position="476"/>
    </location>
</feature>
<dbReference type="Pfam" id="PF16000">
    <property type="entry name" value="CARMIL_C"/>
    <property type="match status" value="1"/>
</dbReference>
<feature type="region of interest" description="Disordered" evidence="1">
    <location>
        <begin position="197"/>
        <end position="345"/>
    </location>
</feature>
<gene>
    <name evidence="3" type="ORF">KUTeg_019538</name>
</gene>
<feature type="compositionally biased region" description="Basic residues" evidence="1">
    <location>
        <begin position="84"/>
        <end position="97"/>
    </location>
</feature>
<dbReference type="EMBL" id="JARBDR010000917">
    <property type="protein sequence ID" value="KAJ8303142.1"/>
    <property type="molecule type" value="Genomic_DNA"/>
</dbReference>
<feature type="region of interest" description="Disordered" evidence="1">
    <location>
        <begin position="81"/>
        <end position="102"/>
    </location>
</feature>
<comment type="caution">
    <text evidence="3">The sequence shown here is derived from an EMBL/GenBank/DDBJ whole genome shotgun (WGS) entry which is preliminary data.</text>
</comment>